<sequence length="327" mass="34014">MRLKSALLSLGLLALSACGGGGGSTGGNNAGVGPGPVSGNMLFIGDTGNYKLAAIDTLTPKPGALSAKIFTSDTTQWLDGAFDGARDELYVAALNKIDVYANASKLDGTIKPARTINPDVSGLIFVQRVFLDKANDRLYIGMKARLNGAVAVFEQASKINGTVTPSRIISGPIFGNSITLDFKRNVLYALPLCCSSPTEIGVMEHIDTARGETPITRSFAVPTYVNNLALDSSRDRLYLVGDGKVHILNSASTAVGSPAVTSLALPTARGIPVLTIDTANDRLYTGSGATAFVLDNASQLNNSSNLVQAVAVMGTPTTNISFFAVPQ</sequence>
<keyword evidence="1" id="KW-0732">Signal</keyword>
<dbReference type="OrthoDB" id="176845at2"/>
<evidence type="ECO:0000313" key="3">
    <source>
        <dbReference type="Proteomes" id="UP000184339"/>
    </source>
</evidence>
<dbReference type="SUPFAM" id="SSF63825">
    <property type="entry name" value="YWTD domain"/>
    <property type="match status" value="1"/>
</dbReference>
<dbReference type="AlphaFoldDB" id="A0A1M7MHP2"/>
<protein>
    <recommendedName>
        <fullName evidence="4">Lipoprotein</fullName>
    </recommendedName>
</protein>
<evidence type="ECO:0008006" key="4">
    <source>
        <dbReference type="Google" id="ProtNLM"/>
    </source>
</evidence>
<dbReference type="InterPro" id="IPR015943">
    <property type="entry name" value="WD40/YVTN_repeat-like_dom_sf"/>
</dbReference>
<dbReference type="STRING" id="551987.SAMN05192549_103179"/>
<accession>A0A1M7MHP2</accession>
<keyword evidence="3" id="KW-1185">Reference proteome</keyword>
<name>A0A1M7MHP2_9BURK</name>
<evidence type="ECO:0000313" key="2">
    <source>
        <dbReference type="EMBL" id="SHM90430.1"/>
    </source>
</evidence>
<dbReference type="RefSeq" id="WP_139260406.1">
    <property type="nucleotide sequence ID" value="NZ_FRCX01000003.1"/>
</dbReference>
<gene>
    <name evidence="2" type="ORF">SAMN05192549_103179</name>
</gene>
<dbReference type="Gene3D" id="2.130.10.10">
    <property type="entry name" value="YVTN repeat-like/Quinoprotein amine dehydrogenase"/>
    <property type="match status" value="1"/>
</dbReference>
<evidence type="ECO:0000256" key="1">
    <source>
        <dbReference type="SAM" id="SignalP"/>
    </source>
</evidence>
<dbReference type="EMBL" id="FRCX01000003">
    <property type="protein sequence ID" value="SHM90430.1"/>
    <property type="molecule type" value="Genomic_DNA"/>
</dbReference>
<feature type="signal peptide" evidence="1">
    <location>
        <begin position="1"/>
        <end position="19"/>
    </location>
</feature>
<feature type="chain" id="PRO_5012116324" description="Lipoprotein" evidence="1">
    <location>
        <begin position="20"/>
        <end position="327"/>
    </location>
</feature>
<organism evidence="2 3">
    <name type="scientific">Duganella sacchari</name>
    <dbReference type="NCBI Taxonomy" id="551987"/>
    <lineage>
        <taxon>Bacteria</taxon>
        <taxon>Pseudomonadati</taxon>
        <taxon>Pseudomonadota</taxon>
        <taxon>Betaproteobacteria</taxon>
        <taxon>Burkholderiales</taxon>
        <taxon>Oxalobacteraceae</taxon>
        <taxon>Telluria group</taxon>
        <taxon>Duganella</taxon>
    </lineage>
</organism>
<dbReference type="Proteomes" id="UP000184339">
    <property type="component" value="Unassembled WGS sequence"/>
</dbReference>
<reference evidence="3" key="1">
    <citation type="submission" date="2016-11" db="EMBL/GenBank/DDBJ databases">
        <authorList>
            <person name="Varghese N."/>
            <person name="Submissions S."/>
        </authorList>
    </citation>
    <scope>NUCLEOTIDE SEQUENCE [LARGE SCALE GENOMIC DNA]</scope>
    <source>
        <strain evidence="3">Sac-22</strain>
    </source>
</reference>
<dbReference type="PROSITE" id="PS51257">
    <property type="entry name" value="PROKAR_LIPOPROTEIN"/>
    <property type="match status" value="1"/>
</dbReference>
<proteinExistence type="predicted"/>